<keyword evidence="4" id="KW-1185">Reference proteome</keyword>
<organism evidence="3 4">
    <name type="scientific">Littorina saxatilis</name>
    <dbReference type="NCBI Taxonomy" id="31220"/>
    <lineage>
        <taxon>Eukaryota</taxon>
        <taxon>Metazoa</taxon>
        <taxon>Spiralia</taxon>
        <taxon>Lophotrochozoa</taxon>
        <taxon>Mollusca</taxon>
        <taxon>Gastropoda</taxon>
        <taxon>Caenogastropoda</taxon>
        <taxon>Littorinimorpha</taxon>
        <taxon>Littorinoidea</taxon>
        <taxon>Littorinidae</taxon>
        <taxon>Littorina</taxon>
    </lineage>
</organism>
<dbReference type="EMBL" id="JBAMIC010000014">
    <property type="protein sequence ID" value="KAK7096382.1"/>
    <property type="molecule type" value="Genomic_DNA"/>
</dbReference>
<evidence type="ECO:0000256" key="1">
    <source>
        <dbReference type="ARBA" id="ARBA00009303"/>
    </source>
</evidence>
<keyword evidence="2" id="KW-1133">Transmembrane helix</keyword>
<accession>A0AAN9B005</accession>
<evidence type="ECO:0000313" key="4">
    <source>
        <dbReference type="Proteomes" id="UP001374579"/>
    </source>
</evidence>
<dbReference type="CDD" id="cd01049">
    <property type="entry name" value="RNRR2"/>
    <property type="match status" value="1"/>
</dbReference>
<dbReference type="PANTHER" id="PTHR23409:SF18">
    <property type="entry name" value="RIBONUCLEOSIDE-DIPHOSPHATE REDUCTASE SUBUNIT M2"/>
    <property type="match status" value="1"/>
</dbReference>
<dbReference type="Gene3D" id="1.10.620.20">
    <property type="entry name" value="Ribonucleotide Reductase, subunit A"/>
    <property type="match status" value="1"/>
</dbReference>
<proteinExistence type="inferred from homology"/>
<keyword evidence="2" id="KW-0812">Transmembrane</keyword>
<name>A0AAN9B005_9CAEN</name>
<protein>
    <submittedName>
        <fullName evidence="3">Uncharacterized protein</fullName>
    </submittedName>
</protein>
<dbReference type="Proteomes" id="UP001374579">
    <property type="component" value="Unassembled WGS sequence"/>
</dbReference>
<evidence type="ECO:0000313" key="3">
    <source>
        <dbReference type="EMBL" id="KAK7096382.1"/>
    </source>
</evidence>
<evidence type="ECO:0000256" key="2">
    <source>
        <dbReference type="SAM" id="Phobius"/>
    </source>
</evidence>
<dbReference type="AlphaFoldDB" id="A0AAN9B005"/>
<dbReference type="InterPro" id="IPR033909">
    <property type="entry name" value="RNR_small"/>
</dbReference>
<reference evidence="3 4" key="1">
    <citation type="submission" date="2024-02" db="EMBL/GenBank/DDBJ databases">
        <title>Chromosome-scale genome assembly of the rough periwinkle Littorina saxatilis.</title>
        <authorList>
            <person name="De Jode A."/>
            <person name="Faria R."/>
            <person name="Formenti G."/>
            <person name="Sims Y."/>
            <person name="Smith T.P."/>
            <person name="Tracey A."/>
            <person name="Wood J.M.D."/>
            <person name="Zagrodzka Z.B."/>
            <person name="Johannesson K."/>
            <person name="Butlin R.K."/>
            <person name="Leder E.H."/>
        </authorList>
    </citation>
    <scope>NUCLEOTIDE SEQUENCE [LARGE SCALE GENOMIC DNA]</scope>
    <source>
        <strain evidence="3">Snail1</strain>
        <tissue evidence="3">Muscle</tissue>
    </source>
</reference>
<feature type="transmembrane region" description="Helical" evidence="2">
    <location>
        <begin position="211"/>
        <end position="237"/>
    </location>
</feature>
<dbReference type="SUPFAM" id="SSF47240">
    <property type="entry name" value="Ferritin-like"/>
    <property type="match status" value="1"/>
</dbReference>
<gene>
    <name evidence="3" type="ORF">V1264_005683</name>
</gene>
<dbReference type="GO" id="GO:0009263">
    <property type="term" value="P:deoxyribonucleotide biosynthetic process"/>
    <property type="evidence" value="ECO:0007669"/>
    <property type="project" value="InterPro"/>
</dbReference>
<dbReference type="Pfam" id="PF00268">
    <property type="entry name" value="Ribonuc_red_sm"/>
    <property type="match status" value="1"/>
</dbReference>
<keyword evidence="2" id="KW-0472">Membrane</keyword>
<comment type="caution">
    <text evidence="3">The sequence shown here is derived from an EMBL/GenBank/DDBJ whole genome shotgun (WGS) entry which is preliminary data.</text>
</comment>
<dbReference type="PANTHER" id="PTHR23409">
    <property type="entry name" value="RIBONUCLEOSIDE-DIPHOSPHATE REDUCTASE SMALL CHAIN"/>
    <property type="match status" value="1"/>
</dbReference>
<dbReference type="InterPro" id="IPR009078">
    <property type="entry name" value="Ferritin-like_SF"/>
</dbReference>
<sequence length="385" mass="45031">MAEYVKSLPNGPVRAELVEQLKQYPVSMLLDAVKDNPNHTTNDFVEREMYKIKELKLLRELKPEFWEEDEERHTLLPIKLKDIWAEYIKQRACFWTPGDVSFEKDDYDSLSDPHKRIMKYIMGFFSVADSIVNENIFTNLLKNMPTLEAKFMYMMQEAQENVHNEVYSKMVDAYIKDPEEKKAIFRAALDMKAIKRKVDWAKKWLNEADGLAQVIVAFLIVECLLFPVIFAIIYWMLSEKNLPLEGFFFSNEFIARDEGMHGDAGITVYNNYFPEETKLSQETVQSMIAEAIEADHEFVIEAFDGNKFPGMTPEMLMQYARFLGDQTLMQLNYEPMYNVDNPFRFMQNLGMDGRTDFFAKRVSEYRKDSPSGEEASTFDIINDDI</sequence>
<dbReference type="InterPro" id="IPR000358">
    <property type="entry name" value="RNR_small_fam"/>
</dbReference>
<comment type="similarity">
    <text evidence="1">Belongs to the ribonucleoside diphosphate reductase small chain family.</text>
</comment>
<dbReference type="InterPro" id="IPR012348">
    <property type="entry name" value="RNR-like"/>
</dbReference>
<dbReference type="GO" id="GO:0016491">
    <property type="term" value="F:oxidoreductase activity"/>
    <property type="evidence" value="ECO:0007669"/>
    <property type="project" value="InterPro"/>
</dbReference>